<dbReference type="PROSITE" id="PS51704">
    <property type="entry name" value="GP_PDE"/>
    <property type="match status" value="1"/>
</dbReference>
<reference evidence="3" key="1">
    <citation type="journal article" date="2020" name="MBio">
        <title>Horizontal gene transfer to a defensive symbiont with a reduced genome amongst a multipartite beetle microbiome.</title>
        <authorList>
            <person name="Waterworth S.C."/>
            <person name="Florez L.V."/>
            <person name="Rees E.R."/>
            <person name="Hertweck C."/>
            <person name="Kaltenpoth M."/>
            <person name="Kwan J.C."/>
        </authorList>
    </citation>
    <scope>NUCLEOTIDE SEQUENCE [LARGE SCALE GENOMIC DNA]</scope>
</reference>
<dbReference type="SUPFAM" id="SSF51695">
    <property type="entry name" value="PLC-like phosphodiesterases"/>
    <property type="match status" value="1"/>
</dbReference>
<evidence type="ECO:0000259" key="1">
    <source>
        <dbReference type="PROSITE" id="PS51704"/>
    </source>
</evidence>
<dbReference type="Proteomes" id="UP000461670">
    <property type="component" value="Unassembled WGS sequence"/>
</dbReference>
<dbReference type="PANTHER" id="PTHR46211">
    <property type="entry name" value="GLYCEROPHOSPHORYL DIESTER PHOSPHODIESTERASE"/>
    <property type="match status" value="1"/>
</dbReference>
<dbReference type="EMBL" id="WNDQ01000008">
    <property type="protein sequence ID" value="KAF1022934.1"/>
    <property type="molecule type" value="Genomic_DNA"/>
</dbReference>
<dbReference type="Gene3D" id="3.20.20.190">
    <property type="entry name" value="Phosphatidylinositol (PI) phosphodiesterase"/>
    <property type="match status" value="1"/>
</dbReference>
<dbReference type="NCBIfam" id="NF006989">
    <property type="entry name" value="PRK09454.1"/>
    <property type="match status" value="1"/>
</dbReference>
<dbReference type="PANTHER" id="PTHR46211:SF1">
    <property type="entry name" value="GLYCEROPHOSPHODIESTER PHOSPHODIESTERASE, CYTOPLASMIC"/>
    <property type="match status" value="1"/>
</dbReference>
<sequence>MTAAPALAVSFDHWPYPRWVAHRGAGKQAPENTLAAFRLGASHGWRMFECDVKFSADEQLFLLHDATLDRTTRAPGIAGEIGWNLLAALDAGGWHSPAYAGEPLPRLESIVHFVLATGSALNIEIKPTPGSEARTGELVARFLQQRWPRDVAPPLLTSFKPESLAAAREVDPSLPRGLLVDTLWTADESGTGLDWLATARSLDCVAVVTNHKVMTAEVCRTLHQSRLRALCYTVNDEAEAARLLALGVDGLITDEVHRFKPD</sequence>
<comment type="caution">
    <text evidence="2">The sequence shown here is derived from an EMBL/GenBank/DDBJ whole genome shotgun (WGS) entry which is preliminary data.</text>
</comment>
<feature type="domain" description="GP-PDE" evidence="1">
    <location>
        <begin position="17"/>
        <end position="262"/>
    </location>
</feature>
<dbReference type="Pfam" id="PF03009">
    <property type="entry name" value="GDPD"/>
    <property type="match status" value="1"/>
</dbReference>
<dbReference type="InterPro" id="IPR017946">
    <property type="entry name" value="PLC-like_Pdiesterase_TIM-brl"/>
</dbReference>
<evidence type="ECO:0000313" key="3">
    <source>
        <dbReference type="Proteomes" id="UP000461670"/>
    </source>
</evidence>
<dbReference type="AlphaFoldDB" id="A0A7V8FRB0"/>
<proteinExistence type="predicted"/>
<evidence type="ECO:0000313" key="2">
    <source>
        <dbReference type="EMBL" id="KAF1022934.1"/>
    </source>
</evidence>
<organism evidence="2 3">
    <name type="scientific">Paracidovorax wautersii</name>
    <dbReference type="NCBI Taxonomy" id="1177982"/>
    <lineage>
        <taxon>Bacteria</taxon>
        <taxon>Pseudomonadati</taxon>
        <taxon>Pseudomonadota</taxon>
        <taxon>Betaproteobacteria</taxon>
        <taxon>Burkholderiales</taxon>
        <taxon>Comamonadaceae</taxon>
        <taxon>Paracidovorax</taxon>
    </lineage>
</organism>
<gene>
    <name evidence="2" type="primary">ugpQ</name>
    <name evidence="2" type="ORF">GAK30_00873</name>
</gene>
<dbReference type="InterPro" id="IPR030395">
    <property type="entry name" value="GP_PDE_dom"/>
</dbReference>
<name>A0A7V8FRB0_9BURK</name>
<dbReference type="GO" id="GO:0008081">
    <property type="term" value="F:phosphoric diester hydrolase activity"/>
    <property type="evidence" value="ECO:0007669"/>
    <property type="project" value="InterPro"/>
</dbReference>
<accession>A0A7V8FRB0</accession>
<protein>
    <submittedName>
        <fullName evidence="2">Glycerophosphodiester phosphodiesterase, cytoplasmic</fullName>
    </submittedName>
</protein>
<dbReference type="GO" id="GO:0006629">
    <property type="term" value="P:lipid metabolic process"/>
    <property type="evidence" value="ECO:0007669"/>
    <property type="project" value="InterPro"/>
</dbReference>